<comment type="similarity">
    <text evidence="1">Belongs to the CpsD/CapB family.</text>
</comment>
<keyword evidence="4" id="KW-0547">Nucleotide-binding</keyword>
<keyword evidence="6" id="KW-0067">ATP-binding</keyword>
<keyword evidence="5 12" id="KW-0418">Kinase</keyword>
<keyword evidence="9" id="KW-1133">Transmembrane helix</keyword>
<reference evidence="12" key="1">
    <citation type="journal article" date="2014" name="Int. J. Syst. Evol. Microbiol.">
        <title>Complete genome sequence of Corynebacterium casei LMG S-19264T (=DSM 44701T), isolated from a smear-ripened cheese.</title>
        <authorList>
            <consortium name="US DOE Joint Genome Institute (JGI-PGF)"/>
            <person name="Walter F."/>
            <person name="Albersmeier A."/>
            <person name="Kalinowski J."/>
            <person name="Ruckert C."/>
        </authorList>
    </citation>
    <scope>NUCLEOTIDE SEQUENCE</scope>
    <source>
        <strain evidence="12">KCTC 12719</strain>
    </source>
</reference>
<evidence type="ECO:0000256" key="1">
    <source>
        <dbReference type="ARBA" id="ARBA00007316"/>
    </source>
</evidence>
<accession>A0A918SJD3</accession>
<evidence type="ECO:0000256" key="2">
    <source>
        <dbReference type="ARBA" id="ARBA00011903"/>
    </source>
</evidence>
<evidence type="ECO:0000259" key="10">
    <source>
        <dbReference type="Pfam" id="PF13614"/>
    </source>
</evidence>
<evidence type="ECO:0000313" key="12">
    <source>
        <dbReference type="EMBL" id="GHA46071.1"/>
    </source>
</evidence>
<comment type="caution">
    <text evidence="12">The sequence shown here is derived from an EMBL/GenBank/DDBJ whole genome shotgun (WGS) entry which is preliminary data.</text>
</comment>
<keyword evidence="9" id="KW-0472">Membrane</keyword>
<keyword evidence="9" id="KW-0812">Transmembrane</keyword>
<evidence type="ECO:0000313" key="13">
    <source>
        <dbReference type="Proteomes" id="UP000610456"/>
    </source>
</evidence>
<feature type="transmembrane region" description="Helical" evidence="9">
    <location>
        <begin position="506"/>
        <end position="526"/>
    </location>
</feature>
<evidence type="ECO:0000259" key="11">
    <source>
        <dbReference type="Pfam" id="PF13807"/>
    </source>
</evidence>
<protein>
    <recommendedName>
        <fullName evidence="2">non-specific protein-tyrosine kinase</fullName>
        <ecNumber evidence="2">2.7.10.2</ecNumber>
    </recommendedName>
</protein>
<gene>
    <name evidence="12" type="ORF">GCM10007103_28930</name>
</gene>
<evidence type="ECO:0000256" key="7">
    <source>
        <dbReference type="ARBA" id="ARBA00023137"/>
    </source>
</evidence>
<comment type="catalytic activity">
    <reaction evidence="8">
        <text>L-tyrosyl-[protein] + ATP = O-phospho-L-tyrosyl-[protein] + ADP + H(+)</text>
        <dbReference type="Rhea" id="RHEA:10596"/>
        <dbReference type="Rhea" id="RHEA-COMP:10136"/>
        <dbReference type="Rhea" id="RHEA-COMP:20101"/>
        <dbReference type="ChEBI" id="CHEBI:15378"/>
        <dbReference type="ChEBI" id="CHEBI:30616"/>
        <dbReference type="ChEBI" id="CHEBI:46858"/>
        <dbReference type="ChEBI" id="CHEBI:61978"/>
        <dbReference type="ChEBI" id="CHEBI:456216"/>
        <dbReference type="EC" id="2.7.10.2"/>
    </reaction>
</comment>
<keyword evidence="3" id="KW-0808">Transferase</keyword>
<dbReference type="EMBL" id="BMXB01000015">
    <property type="protein sequence ID" value="GHA46071.1"/>
    <property type="molecule type" value="Genomic_DNA"/>
</dbReference>
<dbReference type="PANTHER" id="PTHR32309">
    <property type="entry name" value="TYROSINE-PROTEIN KINASE"/>
    <property type="match status" value="1"/>
</dbReference>
<keyword evidence="7" id="KW-0829">Tyrosine-protein kinase</keyword>
<feature type="transmembrane region" description="Helical" evidence="9">
    <location>
        <begin position="28"/>
        <end position="48"/>
    </location>
</feature>
<evidence type="ECO:0000256" key="4">
    <source>
        <dbReference type="ARBA" id="ARBA00022741"/>
    </source>
</evidence>
<dbReference type="PANTHER" id="PTHR32309:SF13">
    <property type="entry name" value="FERRIC ENTEROBACTIN TRANSPORT PROTEIN FEPE"/>
    <property type="match status" value="1"/>
</dbReference>
<sequence>MLQHSNTPQPHEEELELNEQFSTYLKRWPWFLTGLIVCITAVILYLQYATPVYHTVATLIIKDEQGSSGGPSELAAFTDMGGLFGGMGTNSIENELGMFRSKKLITSVVRDLNLNIRYFQAERIPEKEVFTKKPFYLQVLNLDEAVLSQLIEEAEENISLYINLTSNTTYTIENRETGWRKEMAFGESLDLPYAKISVMPFTANEFSQLGYEGAFRVEFSTIEDAATAYRNEIQVNLTEKNSSLIEISLNDPVKNKAQKILDRLIHQYNLEAIEDKNLVSTNTAGFIEDRLQIITQELDSVESGKEKFKKENHLTNIEEESKLFIENASEFRKRQLEVDTQLELTNTMIDYLNNSNKDGLLPSNLGFQEEGVISVIQSYNALVLERDRIMAGSTSENPVIVNLNHQIEQIKQNVLQSLHNLRTSLKISQNDLNVQEAGIDSKIAQVPSKEKEFRNIERQQNIKEALYLFLLQKREETSLSLAVTAPKAKIVDAAYSIKDPVSPKPVILILAALILGILVPFLIIYIRSIMNNAIQDRTDIEKITRDIPIVGEIPRLSKKESETITTNDRSVLAESFRILHTNLQYLLAGTQEKEAGNSIFVTSTIKGEGKTLVSFNFALTLANTGKKVLIVGADLRNPQLQRFEKEARQLRGVSDYLINNKLNLQDLITKSSFHPNLDMLASGTIPPNPSELWRSKKTATLFHELESMYDYVVVDTAPSLLVTDTFLINQYADLTLYVSRAGYTDKKLLRFAVDAKKEGKLTNVSFVLNAVESGNFGYGNKYGYAYGEEELSFWKKIKSKAAFWNL</sequence>
<dbReference type="CDD" id="cd05387">
    <property type="entry name" value="BY-kinase"/>
    <property type="match status" value="1"/>
</dbReference>
<dbReference type="EC" id="2.7.10.2" evidence="2"/>
<dbReference type="GO" id="GO:0004715">
    <property type="term" value="F:non-membrane spanning protein tyrosine kinase activity"/>
    <property type="evidence" value="ECO:0007669"/>
    <property type="project" value="UniProtKB-EC"/>
</dbReference>
<keyword evidence="13" id="KW-1185">Reference proteome</keyword>
<dbReference type="GO" id="GO:0005886">
    <property type="term" value="C:plasma membrane"/>
    <property type="evidence" value="ECO:0007669"/>
    <property type="project" value="TreeGrafter"/>
</dbReference>
<dbReference type="Gene3D" id="3.40.50.300">
    <property type="entry name" value="P-loop containing nucleotide triphosphate hydrolases"/>
    <property type="match status" value="1"/>
</dbReference>
<evidence type="ECO:0000256" key="9">
    <source>
        <dbReference type="SAM" id="Phobius"/>
    </source>
</evidence>
<feature type="domain" description="Tyrosine-protein kinase G-rich" evidence="11">
    <location>
        <begin position="455"/>
        <end position="528"/>
    </location>
</feature>
<dbReference type="RefSeq" id="WP_189605503.1">
    <property type="nucleotide sequence ID" value="NZ_BMXB01000015.1"/>
</dbReference>
<evidence type="ECO:0000256" key="8">
    <source>
        <dbReference type="ARBA" id="ARBA00051245"/>
    </source>
</evidence>
<reference evidence="12" key="2">
    <citation type="submission" date="2020-09" db="EMBL/GenBank/DDBJ databases">
        <authorList>
            <person name="Sun Q."/>
            <person name="Kim S."/>
        </authorList>
    </citation>
    <scope>NUCLEOTIDE SEQUENCE</scope>
    <source>
        <strain evidence="12">KCTC 12719</strain>
    </source>
</reference>
<dbReference type="InterPro" id="IPR050445">
    <property type="entry name" value="Bact_polysacc_biosynth/exp"/>
</dbReference>
<dbReference type="SUPFAM" id="SSF52540">
    <property type="entry name" value="P-loop containing nucleoside triphosphate hydrolases"/>
    <property type="match status" value="1"/>
</dbReference>
<evidence type="ECO:0000256" key="6">
    <source>
        <dbReference type="ARBA" id="ARBA00022840"/>
    </source>
</evidence>
<name>A0A918SJD3_9FLAO</name>
<dbReference type="InterPro" id="IPR005702">
    <property type="entry name" value="Wzc-like_C"/>
</dbReference>
<dbReference type="InterPro" id="IPR032807">
    <property type="entry name" value="GNVR"/>
</dbReference>
<evidence type="ECO:0000256" key="3">
    <source>
        <dbReference type="ARBA" id="ARBA00022679"/>
    </source>
</evidence>
<evidence type="ECO:0000256" key="5">
    <source>
        <dbReference type="ARBA" id="ARBA00022777"/>
    </source>
</evidence>
<dbReference type="Pfam" id="PF13807">
    <property type="entry name" value="GNVR"/>
    <property type="match status" value="1"/>
</dbReference>
<dbReference type="NCBIfam" id="TIGR01007">
    <property type="entry name" value="eps_fam"/>
    <property type="match status" value="1"/>
</dbReference>
<dbReference type="Proteomes" id="UP000610456">
    <property type="component" value="Unassembled WGS sequence"/>
</dbReference>
<organism evidence="12 13">
    <name type="scientific">Salinimicrobium marinum</name>
    <dbReference type="NCBI Taxonomy" id="680283"/>
    <lineage>
        <taxon>Bacteria</taxon>
        <taxon>Pseudomonadati</taxon>
        <taxon>Bacteroidota</taxon>
        <taxon>Flavobacteriia</taxon>
        <taxon>Flavobacteriales</taxon>
        <taxon>Flavobacteriaceae</taxon>
        <taxon>Salinimicrobium</taxon>
    </lineage>
</organism>
<feature type="domain" description="AAA" evidence="10">
    <location>
        <begin position="607"/>
        <end position="722"/>
    </location>
</feature>
<dbReference type="Pfam" id="PF13614">
    <property type="entry name" value="AAA_31"/>
    <property type="match status" value="1"/>
</dbReference>
<dbReference type="AlphaFoldDB" id="A0A918SJD3"/>
<dbReference type="InterPro" id="IPR025669">
    <property type="entry name" value="AAA_dom"/>
</dbReference>
<dbReference type="GO" id="GO:0005524">
    <property type="term" value="F:ATP binding"/>
    <property type="evidence" value="ECO:0007669"/>
    <property type="project" value="UniProtKB-KW"/>
</dbReference>
<dbReference type="InterPro" id="IPR027417">
    <property type="entry name" value="P-loop_NTPase"/>
</dbReference>
<proteinExistence type="inferred from homology"/>